<evidence type="ECO:0000256" key="2">
    <source>
        <dbReference type="SAM" id="SignalP"/>
    </source>
</evidence>
<feature type="region of interest" description="Disordered" evidence="1">
    <location>
        <begin position="32"/>
        <end position="52"/>
    </location>
</feature>
<dbReference type="AlphaFoldDB" id="A0A8X6WVH5"/>
<protein>
    <recommendedName>
        <fullName evidence="5">Secreted protein</fullName>
    </recommendedName>
</protein>
<dbReference type="EMBL" id="BMAV01002877">
    <property type="protein sequence ID" value="GFY42088.1"/>
    <property type="molecule type" value="Genomic_DNA"/>
</dbReference>
<evidence type="ECO:0000256" key="1">
    <source>
        <dbReference type="SAM" id="MobiDB-lite"/>
    </source>
</evidence>
<evidence type="ECO:0008006" key="5">
    <source>
        <dbReference type="Google" id="ProtNLM"/>
    </source>
</evidence>
<name>A0A8X6WVH5_9ARAC</name>
<feature type="signal peptide" evidence="2">
    <location>
        <begin position="1"/>
        <end position="21"/>
    </location>
</feature>
<sequence>MTFAKWSPTAVFICIVAVSHSLEYSKLISETTQTKKPEVTKPGSVETVGAHEEKEAPLHEVMVRHPIKRPPSALWAEEDSKSISPRARILRPRRVHPGQYAGEALWR</sequence>
<keyword evidence="4" id="KW-1185">Reference proteome</keyword>
<feature type="chain" id="PRO_5036446472" description="Secreted protein" evidence="2">
    <location>
        <begin position="22"/>
        <end position="107"/>
    </location>
</feature>
<reference evidence="3" key="1">
    <citation type="submission" date="2020-08" db="EMBL/GenBank/DDBJ databases">
        <title>Multicomponent nature underlies the extraordinary mechanical properties of spider dragline silk.</title>
        <authorList>
            <person name="Kono N."/>
            <person name="Nakamura H."/>
            <person name="Mori M."/>
            <person name="Yoshida Y."/>
            <person name="Ohtoshi R."/>
            <person name="Malay A.D."/>
            <person name="Moran D.A.P."/>
            <person name="Tomita M."/>
            <person name="Numata K."/>
            <person name="Arakawa K."/>
        </authorList>
    </citation>
    <scope>NUCLEOTIDE SEQUENCE</scope>
</reference>
<gene>
    <name evidence="3" type="ORF">TNIN_259721</name>
</gene>
<evidence type="ECO:0000313" key="4">
    <source>
        <dbReference type="Proteomes" id="UP000886998"/>
    </source>
</evidence>
<proteinExistence type="predicted"/>
<evidence type="ECO:0000313" key="3">
    <source>
        <dbReference type="EMBL" id="GFY42088.1"/>
    </source>
</evidence>
<dbReference type="Proteomes" id="UP000886998">
    <property type="component" value="Unassembled WGS sequence"/>
</dbReference>
<organism evidence="3 4">
    <name type="scientific">Trichonephila inaurata madagascariensis</name>
    <dbReference type="NCBI Taxonomy" id="2747483"/>
    <lineage>
        <taxon>Eukaryota</taxon>
        <taxon>Metazoa</taxon>
        <taxon>Ecdysozoa</taxon>
        <taxon>Arthropoda</taxon>
        <taxon>Chelicerata</taxon>
        <taxon>Arachnida</taxon>
        <taxon>Araneae</taxon>
        <taxon>Araneomorphae</taxon>
        <taxon>Entelegynae</taxon>
        <taxon>Araneoidea</taxon>
        <taxon>Nephilidae</taxon>
        <taxon>Trichonephila</taxon>
        <taxon>Trichonephila inaurata</taxon>
    </lineage>
</organism>
<comment type="caution">
    <text evidence="3">The sequence shown here is derived from an EMBL/GenBank/DDBJ whole genome shotgun (WGS) entry which is preliminary data.</text>
</comment>
<keyword evidence="2" id="KW-0732">Signal</keyword>
<accession>A0A8X6WVH5</accession>